<feature type="transmembrane region" description="Helical" evidence="2">
    <location>
        <begin position="98"/>
        <end position="117"/>
    </location>
</feature>
<dbReference type="Proteomes" id="UP000320239">
    <property type="component" value="Unassembled WGS sequence"/>
</dbReference>
<dbReference type="Gene3D" id="1.10.287.70">
    <property type="match status" value="1"/>
</dbReference>
<feature type="transmembrane region" description="Helical" evidence="2">
    <location>
        <begin position="73"/>
        <end position="91"/>
    </location>
</feature>
<evidence type="ECO:0000313" key="4">
    <source>
        <dbReference type="EMBL" id="TWG24246.1"/>
    </source>
</evidence>
<dbReference type="EMBL" id="VIWY01000002">
    <property type="protein sequence ID" value="TWG24246.1"/>
    <property type="molecule type" value="Genomic_DNA"/>
</dbReference>
<accession>A0A561WK32</accession>
<proteinExistence type="predicted"/>
<keyword evidence="2" id="KW-0812">Transmembrane</keyword>
<keyword evidence="5" id="KW-1185">Reference proteome</keyword>
<name>A0A561WK32_ACTTI</name>
<feature type="transmembrane region" description="Helical" evidence="2">
    <location>
        <begin position="157"/>
        <end position="180"/>
    </location>
</feature>
<gene>
    <name evidence="4" type="ORF">FHX34_102799</name>
</gene>
<evidence type="ECO:0000256" key="2">
    <source>
        <dbReference type="SAM" id="Phobius"/>
    </source>
</evidence>
<evidence type="ECO:0000256" key="1">
    <source>
        <dbReference type="SAM" id="MobiDB-lite"/>
    </source>
</evidence>
<comment type="caution">
    <text evidence="4">The sequence shown here is derived from an EMBL/GenBank/DDBJ whole genome shotgun (WGS) entry which is preliminary data.</text>
</comment>
<keyword evidence="2" id="KW-0472">Membrane</keyword>
<evidence type="ECO:0000259" key="3">
    <source>
        <dbReference type="Pfam" id="PF07885"/>
    </source>
</evidence>
<reference evidence="4 5" key="1">
    <citation type="submission" date="2019-06" db="EMBL/GenBank/DDBJ databases">
        <title>Sequencing the genomes of 1000 actinobacteria strains.</title>
        <authorList>
            <person name="Klenk H.-P."/>
        </authorList>
    </citation>
    <scope>NUCLEOTIDE SEQUENCE [LARGE SCALE GENOMIC DNA]</scope>
    <source>
        <strain evidence="4 5">DSM 43866</strain>
    </source>
</reference>
<feature type="transmembrane region" description="Helical" evidence="2">
    <location>
        <begin position="123"/>
        <end position="145"/>
    </location>
</feature>
<keyword evidence="2" id="KW-1133">Transmembrane helix</keyword>
<feature type="transmembrane region" description="Helical" evidence="2">
    <location>
        <begin position="50"/>
        <end position="67"/>
    </location>
</feature>
<feature type="region of interest" description="Disordered" evidence="1">
    <location>
        <begin position="1"/>
        <end position="43"/>
    </location>
</feature>
<protein>
    <submittedName>
        <fullName evidence="4">Ion channel</fullName>
    </submittedName>
</protein>
<sequence length="263" mass="26953">MSDDGGIDTPGARCAGAGRSDRAEPGASGAPAGPGPGPHAAGAARPPDRYGLLFVLLLGSFSTAMMLDNRSARMVNLLLYATTLLLALRLARFPPRSARWLCWGLPSGSAAVAVLAATRPGRVVEALAALWAAAILLFSVCVIVLRVVRHRVVSVQTILGALSAYLLLGFLFASLFTAAARIDTAPLFTGAQPADSATIQYFAFVTLTTTGYGDLAPAGPSGRSLAVLNALTGQIFLVTLVARLVSAFGTERPPPGPGRTGGG</sequence>
<evidence type="ECO:0000313" key="5">
    <source>
        <dbReference type="Proteomes" id="UP000320239"/>
    </source>
</evidence>
<feature type="domain" description="Potassium channel" evidence="3">
    <location>
        <begin position="195"/>
        <end position="247"/>
    </location>
</feature>
<dbReference type="SUPFAM" id="SSF81324">
    <property type="entry name" value="Voltage-gated potassium channels"/>
    <property type="match status" value="1"/>
</dbReference>
<dbReference type="RefSeq" id="WP_122977398.1">
    <property type="nucleotide sequence ID" value="NZ_BOMX01000077.1"/>
</dbReference>
<organism evidence="4 5">
    <name type="scientific">Actinoplanes teichomyceticus</name>
    <dbReference type="NCBI Taxonomy" id="1867"/>
    <lineage>
        <taxon>Bacteria</taxon>
        <taxon>Bacillati</taxon>
        <taxon>Actinomycetota</taxon>
        <taxon>Actinomycetes</taxon>
        <taxon>Micromonosporales</taxon>
        <taxon>Micromonosporaceae</taxon>
        <taxon>Actinoplanes</taxon>
    </lineage>
</organism>
<dbReference type="InterPro" id="IPR013099">
    <property type="entry name" value="K_chnl_dom"/>
</dbReference>
<dbReference type="OrthoDB" id="3288670at2"/>
<dbReference type="AlphaFoldDB" id="A0A561WK32"/>
<dbReference type="Pfam" id="PF07885">
    <property type="entry name" value="Ion_trans_2"/>
    <property type="match status" value="1"/>
</dbReference>